<dbReference type="SUPFAM" id="SSF55486">
    <property type="entry name" value="Metalloproteases ('zincins'), catalytic domain"/>
    <property type="match status" value="1"/>
</dbReference>
<feature type="domain" description="Oligopeptidase F N-terminal" evidence="8">
    <location>
        <begin position="141"/>
        <end position="206"/>
    </location>
</feature>
<dbReference type="GO" id="GO:0004222">
    <property type="term" value="F:metalloendopeptidase activity"/>
    <property type="evidence" value="ECO:0007669"/>
    <property type="project" value="InterPro"/>
</dbReference>
<dbReference type="PANTHER" id="PTHR34217:SF1">
    <property type="entry name" value="CARBOXYPEPTIDASE 1"/>
    <property type="match status" value="1"/>
</dbReference>
<dbReference type="InterPro" id="IPR034006">
    <property type="entry name" value="M3B_PepF_2"/>
</dbReference>
<feature type="domain" description="Peptidase M3A/M3B catalytic" evidence="7">
    <location>
        <begin position="226"/>
        <end position="562"/>
    </location>
</feature>
<evidence type="ECO:0000256" key="2">
    <source>
        <dbReference type="ARBA" id="ARBA00022723"/>
    </source>
</evidence>
<dbReference type="GO" id="GO:0006508">
    <property type="term" value="P:proteolysis"/>
    <property type="evidence" value="ECO:0007669"/>
    <property type="project" value="UniProtKB-KW"/>
</dbReference>
<dbReference type="Gene3D" id="1.10.1370.20">
    <property type="entry name" value="Oligoendopeptidase f, C-terminal domain"/>
    <property type="match status" value="1"/>
</dbReference>
<keyword evidence="3 6" id="KW-0378">Hydrolase</keyword>
<dbReference type="GO" id="GO:0046872">
    <property type="term" value="F:metal ion binding"/>
    <property type="evidence" value="ECO:0007669"/>
    <property type="project" value="UniProtKB-UniRule"/>
</dbReference>
<protein>
    <submittedName>
        <fullName evidence="9">Oligoendopeptidase</fullName>
    </submittedName>
</protein>
<dbReference type="InterPro" id="IPR013647">
    <property type="entry name" value="OligopepF_N_dom"/>
</dbReference>
<dbReference type="InterPro" id="IPR001567">
    <property type="entry name" value="Pept_M3A_M3B_dom"/>
</dbReference>
<comment type="similarity">
    <text evidence="6">Belongs to the peptidase M3 family.</text>
</comment>
<accession>A0A385AGJ5</accession>
<dbReference type="Pfam" id="PF01432">
    <property type="entry name" value="Peptidase_M3"/>
    <property type="match status" value="1"/>
</dbReference>
<sequence>MDLVELIALCAKFRYNKCNRLKVEDKEMTYSEQWDLEPIFAGGIDSPALTQRLADLTAQMTPLLEAVQNWTFATDQPTFATLTQITEQLQAIEAGLKQTGSFVNMIQSTDERNPQVAPMMGRINALENDANQIDVALTKKLVAMSDADFKTVVSTPALQAIQFNLTEKRTNGAELLDEATEKLINQFALDGLTGWSDHYDSLVAEIQVSDGETTLSAGQAQNKFESDPDPKVRQRVFQNWYQTWDRYSPLLTDTLNHLAGFRLTDYQAHGTTDFLKKPLATNRMQPATLEAMWSIVSQNKAPLVDFLNRKAALMGKEQLAWYDTWAPVVVGDFQPQRYSYDEAADFIMQNFKAFSPKMASVAQTAFEKRWIEAEDRPGKQPGGYMTDLPETDDFRIFMTFDGTPNGVATLAHELGHGFHTMMINDLPSWRQDYAMNVAETASTFAELIVSDATVKAAQTPAAKINLLDQKITNAIDMFMNIHARFLFEQHFYTARQNGLQATADLKALMLAAQKEAYADALTDYDPLFWADKQHFFFDDVPFYNFPYTFGYLFSMGIYAKAQTMPDFEADYIALLRDTANMSTEALAQKHLGVDLTQPDFWQAAADSIAKDVQQFLALTADYLR</sequence>
<dbReference type="GO" id="GO:0004181">
    <property type="term" value="F:metallocarboxypeptidase activity"/>
    <property type="evidence" value="ECO:0007669"/>
    <property type="project" value="InterPro"/>
</dbReference>
<name>A0A385AGJ5_LATCU</name>
<dbReference type="Proteomes" id="UP000257607">
    <property type="component" value="Chromosome"/>
</dbReference>
<evidence type="ECO:0000256" key="6">
    <source>
        <dbReference type="RuleBase" id="RU003435"/>
    </source>
</evidence>
<dbReference type="InterPro" id="IPR042088">
    <property type="entry name" value="OligoPept_F_C"/>
</dbReference>
<dbReference type="InterPro" id="IPR001333">
    <property type="entry name" value="Peptidase_M32_Taq"/>
</dbReference>
<evidence type="ECO:0000313" key="10">
    <source>
        <dbReference type="Proteomes" id="UP000257607"/>
    </source>
</evidence>
<evidence type="ECO:0000313" key="9">
    <source>
        <dbReference type="EMBL" id="AXN36741.1"/>
    </source>
</evidence>
<evidence type="ECO:0000256" key="3">
    <source>
        <dbReference type="ARBA" id="ARBA00022801"/>
    </source>
</evidence>
<keyword evidence="2 6" id="KW-0479">Metal-binding</keyword>
<keyword evidence="4 6" id="KW-0862">Zinc</keyword>
<keyword evidence="1 6" id="KW-0645">Protease</keyword>
<evidence type="ECO:0000256" key="4">
    <source>
        <dbReference type="ARBA" id="ARBA00022833"/>
    </source>
</evidence>
<dbReference type="Gene3D" id="1.20.140.70">
    <property type="entry name" value="Oligopeptidase f, N-terminal domain"/>
    <property type="match status" value="1"/>
</dbReference>
<dbReference type="EMBL" id="CP031003">
    <property type="protein sequence ID" value="AXN36741.1"/>
    <property type="molecule type" value="Genomic_DNA"/>
</dbReference>
<gene>
    <name evidence="9" type="ORF">DT351_10590</name>
</gene>
<organism evidence="9 10">
    <name type="scientific">Latilactobacillus curvatus</name>
    <name type="common">Lactobacillus curvatus</name>
    <dbReference type="NCBI Taxonomy" id="28038"/>
    <lineage>
        <taxon>Bacteria</taxon>
        <taxon>Bacillati</taxon>
        <taxon>Bacillota</taxon>
        <taxon>Bacilli</taxon>
        <taxon>Lactobacillales</taxon>
        <taxon>Lactobacillaceae</taxon>
        <taxon>Latilactobacillus</taxon>
    </lineage>
</organism>
<evidence type="ECO:0000256" key="5">
    <source>
        <dbReference type="ARBA" id="ARBA00023049"/>
    </source>
</evidence>
<dbReference type="InterPro" id="IPR011977">
    <property type="entry name" value="Pept_M3B_clade3"/>
</dbReference>
<comment type="cofactor">
    <cofactor evidence="6">
        <name>Zn(2+)</name>
        <dbReference type="ChEBI" id="CHEBI:29105"/>
    </cofactor>
    <text evidence="6">Binds 1 zinc ion.</text>
</comment>
<dbReference type="AlphaFoldDB" id="A0A385AGJ5"/>
<dbReference type="CDD" id="cd09607">
    <property type="entry name" value="M3B_PepF"/>
    <property type="match status" value="1"/>
</dbReference>
<keyword evidence="5 6" id="KW-0482">Metalloprotease</keyword>
<evidence type="ECO:0000259" key="8">
    <source>
        <dbReference type="Pfam" id="PF08439"/>
    </source>
</evidence>
<reference evidence="9 10" key="1">
    <citation type="submission" date="2018-07" db="EMBL/GenBank/DDBJ databases">
        <title>Lactobacillus curvatus genome sequence.</title>
        <authorList>
            <person name="Prechtl R."/>
        </authorList>
    </citation>
    <scope>NUCLEOTIDE SEQUENCE [LARGE SCALE GENOMIC DNA]</scope>
    <source>
        <strain evidence="9 10">TMW 1.1928</strain>
    </source>
</reference>
<dbReference type="NCBIfam" id="TIGR02290">
    <property type="entry name" value="M3_fam_3"/>
    <property type="match status" value="1"/>
</dbReference>
<evidence type="ECO:0000256" key="1">
    <source>
        <dbReference type="ARBA" id="ARBA00022670"/>
    </source>
</evidence>
<dbReference type="PANTHER" id="PTHR34217">
    <property type="entry name" value="METAL-DEPENDENT CARBOXYPEPTIDASE"/>
    <property type="match status" value="1"/>
</dbReference>
<evidence type="ECO:0000259" key="7">
    <source>
        <dbReference type="Pfam" id="PF01432"/>
    </source>
</evidence>
<dbReference type="Pfam" id="PF08439">
    <property type="entry name" value="Peptidase_M3_N"/>
    <property type="match status" value="1"/>
</dbReference>
<proteinExistence type="inferred from homology"/>